<comment type="caution">
    <text evidence="2">The sequence shown here is derived from an EMBL/GenBank/DDBJ whole genome shotgun (WGS) entry which is preliminary data.</text>
</comment>
<dbReference type="SUPFAM" id="SSF63411">
    <property type="entry name" value="LuxS/MPP-like metallohydrolase"/>
    <property type="match status" value="2"/>
</dbReference>
<dbReference type="Gene3D" id="3.30.830.10">
    <property type="entry name" value="Metalloenzyme, LuxS/M16 peptidase-like"/>
    <property type="match status" value="2"/>
</dbReference>
<evidence type="ECO:0000313" key="2">
    <source>
        <dbReference type="EMBL" id="MFD0869122.1"/>
    </source>
</evidence>
<organism evidence="2 3">
    <name type="scientific">Paenibacillus residui</name>
    <dbReference type="NCBI Taxonomy" id="629724"/>
    <lineage>
        <taxon>Bacteria</taxon>
        <taxon>Bacillati</taxon>
        <taxon>Bacillota</taxon>
        <taxon>Bacilli</taxon>
        <taxon>Bacillales</taxon>
        <taxon>Paenibacillaceae</taxon>
        <taxon>Paenibacillus</taxon>
    </lineage>
</organism>
<reference evidence="3" key="1">
    <citation type="journal article" date="2019" name="Int. J. Syst. Evol. Microbiol.">
        <title>The Global Catalogue of Microorganisms (GCM) 10K type strain sequencing project: providing services to taxonomists for standard genome sequencing and annotation.</title>
        <authorList>
            <consortium name="The Broad Institute Genomics Platform"/>
            <consortium name="The Broad Institute Genome Sequencing Center for Infectious Disease"/>
            <person name="Wu L."/>
            <person name="Ma J."/>
        </authorList>
    </citation>
    <scope>NUCLEOTIDE SEQUENCE [LARGE SCALE GENOMIC DNA]</scope>
    <source>
        <strain evidence="3">CCUG 57263</strain>
    </source>
</reference>
<evidence type="ECO:0000313" key="3">
    <source>
        <dbReference type="Proteomes" id="UP001597120"/>
    </source>
</evidence>
<dbReference type="RefSeq" id="WP_379287327.1">
    <property type="nucleotide sequence ID" value="NZ_JBHTIU010000027.1"/>
</dbReference>
<protein>
    <submittedName>
        <fullName evidence="2">EF-P 5-aminopentanol modification-associated protein YfmF</fullName>
    </submittedName>
</protein>
<dbReference type="PANTHER" id="PTHR11851">
    <property type="entry name" value="METALLOPROTEASE"/>
    <property type="match status" value="1"/>
</dbReference>
<dbReference type="Pfam" id="PF05193">
    <property type="entry name" value="Peptidase_M16_C"/>
    <property type="match status" value="1"/>
</dbReference>
<dbReference type="EMBL" id="JBHTIU010000027">
    <property type="protein sequence ID" value="MFD0869122.1"/>
    <property type="molecule type" value="Genomic_DNA"/>
</dbReference>
<dbReference type="InterPro" id="IPR011249">
    <property type="entry name" value="Metalloenz_LuxS/M16"/>
</dbReference>
<evidence type="ECO:0000259" key="1">
    <source>
        <dbReference type="Pfam" id="PF05193"/>
    </source>
</evidence>
<dbReference type="InterPro" id="IPR007863">
    <property type="entry name" value="Peptidase_M16_C"/>
</dbReference>
<keyword evidence="3" id="KW-1185">Reference proteome</keyword>
<gene>
    <name evidence="2" type="primary">yfmF</name>
    <name evidence="2" type="ORF">ACFQ03_08160</name>
</gene>
<dbReference type="PANTHER" id="PTHR11851:SF186">
    <property type="entry name" value="INACTIVE METALLOPROTEASE YMFF-RELATED"/>
    <property type="match status" value="1"/>
</dbReference>
<dbReference type="Proteomes" id="UP001597120">
    <property type="component" value="Unassembled WGS sequence"/>
</dbReference>
<feature type="domain" description="Peptidase M16 C-terminal" evidence="1">
    <location>
        <begin position="184"/>
        <end position="359"/>
    </location>
</feature>
<accession>A0ABW3D6N4</accession>
<dbReference type="InterPro" id="IPR050361">
    <property type="entry name" value="MPP/UQCRC_Complex"/>
</dbReference>
<sequence length="427" mass="48749">MRPSKFERSEIHSIRLHVLPTDRFKTYAISAYIGTPLAEETVTPTALTPFVLRRGTQALPETKRFRERLDELYGAGFGFDIYKRGDYQIVQFRMDMIEDQYVSGTEPLLKQALKFLTEAITRPALENDHFVSKYVESEKQTLRKRIQSIINDKIRYAAERCLEEMCKNEPYRLHPLGQLDKLEKLDKQSLYSAYRQWLQSSPIDLYVVGNTTSEEVQSILRELLASERSENPAYVTKPAACGDKRDVNTVIERLEVGQGKLNMGLRSSITYGDERYAAALMYNGVLGGYPHSKLFMNVREKESLAYYASSRLDGHKGIITIQSGIEINNYEKAVSIIREQLDAMVRGEISDLELSQTKAMIVNQLKEIQDSAYEMIGFDFNSVLSGKERSIPELIAAVEAVTPQQIREVADDVCLDTIYFLRDKEGE</sequence>
<dbReference type="NCBIfam" id="NF047422">
    <property type="entry name" value="YfmF_fam"/>
    <property type="match status" value="1"/>
</dbReference>
<proteinExistence type="predicted"/>
<name>A0ABW3D6N4_9BACL</name>